<proteinExistence type="inferred from homology"/>
<evidence type="ECO:0000256" key="6">
    <source>
        <dbReference type="ARBA" id="ARBA00023136"/>
    </source>
</evidence>
<evidence type="ECO:0000256" key="5">
    <source>
        <dbReference type="ARBA" id="ARBA00022989"/>
    </source>
</evidence>
<evidence type="ECO:0000256" key="7">
    <source>
        <dbReference type="RuleBase" id="RU362048"/>
    </source>
</evidence>
<name>A0A8G1EH96_9EURY</name>
<dbReference type="EMBL" id="CP037968">
    <property type="protein sequence ID" value="QYZ80009.1"/>
    <property type="molecule type" value="Genomic_DNA"/>
</dbReference>
<gene>
    <name evidence="8" type="ORF">E2N92_11530</name>
</gene>
<reference evidence="8" key="1">
    <citation type="journal article" date="2005" name="Int. J. Syst. Evol. Microbiol.">
        <title>Methanofollis formosanus sp. nov., isolated from a fish pond.</title>
        <authorList>
            <person name="Wu S.Y."/>
            <person name="Chen S.C."/>
            <person name="Lai M.C."/>
        </authorList>
    </citation>
    <scope>NUCLEOTIDE SEQUENCE</scope>
    <source>
        <strain evidence="8">ML15</strain>
    </source>
</reference>
<keyword evidence="6 7" id="KW-0472">Membrane</keyword>
<dbReference type="PANTHER" id="PTHR33508">
    <property type="entry name" value="UPF0056 MEMBRANE PROTEIN YHCE"/>
    <property type="match status" value="1"/>
</dbReference>
<evidence type="ECO:0000256" key="1">
    <source>
        <dbReference type="ARBA" id="ARBA00004651"/>
    </source>
</evidence>
<feature type="transmembrane region" description="Helical" evidence="7">
    <location>
        <begin position="115"/>
        <end position="140"/>
    </location>
</feature>
<keyword evidence="3" id="KW-1003">Cell membrane</keyword>
<organism evidence="8 9">
    <name type="scientific">Methanofollis formosanus</name>
    <dbReference type="NCBI Taxonomy" id="299308"/>
    <lineage>
        <taxon>Archaea</taxon>
        <taxon>Methanobacteriati</taxon>
        <taxon>Methanobacteriota</taxon>
        <taxon>Stenosarchaea group</taxon>
        <taxon>Methanomicrobia</taxon>
        <taxon>Methanomicrobiales</taxon>
        <taxon>Methanomicrobiaceae</taxon>
        <taxon>Methanofollis</taxon>
    </lineage>
</organism>
<dbReference type="InterPro" id="IPR002771">
    <property type="entry name" value="Multi_antbiot-R_MarC"/>
</dbReference>
<comment type="caution">
    <text evidence="7">Lacks conserved residue(s) required for the propagation of feature annotation.</text>
</comment>
<evidence type="ECO:0000256" key="2">
    <source>
        <dbReference type="ARBA" id="ARBA00009784"/>
    </source>
</evidence>
<dbReference type="AlphaFoldDB" id="A0A8G1EH96"/>
<dbReference type="PANTHER" id="PTHR33508:SF1">
    <property type="entry name" value="UPF0056 MEMBRANE PROTEIN YHCE"/>
    <property type="match status" value="1"/>
</dbReference>
<dbReference type="Proteomes" id="UP000826709">
    <property type="component" value="Chromosome"/>
</dbReference>
<keyword evidence="5 7" id="KW-1133">Transmembrane helix</keyword>
<feature type="transmembrane region" description="Helical" evidence="7">
    <location>
        <begin position="42"/>
        <end position="60"/>
    </location>
</feature>
<evidence type="ECO:0000313" key="8">
    <source>
        <dbReference type="EMBL" id="QYZ80009.1"/>
    </source>
</evidence>
<keyword evidence="4 7" id="KW-0812">Transmembrane</keyword>
<sequence>MDLLMIAQASIALLMITTPPDPVKILFFNTIVANREERRAPAALKVALIVAVILGGSALVGRQLLGLLGINLGAFGIVGGLVVAGMGFEMLYNGAPSKTQGKEIEEEGPEDEGSLIMPLSIPLIAGPGAITTAITLAYQGNQIDPLIATLIGVGVVAVVIFVSMNYLGGLISKVSERTMELLLRIGGLVLATLGVQILLGGVVRYFGL</sequence>
<accession>A0A8G1EH96</accession>
<evidence type="ECO:0000313" key="9">
    <source>
        <dbReference type="Proteomes" id="UP000826709"/>
    </source>
</evidence>
<feature type="transmembrane region" description="Helical" evidence="7">
    <location>
        <begin position="146"/>
        <end position="169"/>
    </location>
</feature>
<comment type="subcellular location">
    <subcellularLocation>
        <location evidence="1 7">Cell membrane</location>
        <topology evidence="1 7">Multi-pass membrane protein</topology>
    </subcellularLocation>
</comment>
<dbReference type="GO" id="GO:0005886">
    <property type="term" value="C:plasma membrane"/>
    <property type="evidence" value="ECO:0007669"/>
    <property type="project" value="UniProtKB-SubCell"/>
</dbReference>
<reference evidence="8" key="2">
    <citation type="submission" date="2019-03" db="EMBL/GenBank/DDBJ databases">
        <authorList>
            <person name="Chen S.-C."/>
            <person name="Wu S.-Y."/>
            <person name="Lai M.-C."/>
        </authorList>
    </citation>
    <scope>NUCLEOTIDE SEQUENCE</scope>
    <source>
        <strain evidence="8">ML15</strain>
    </source>
</reference>
<dbReference type="NCBIfam" id="TIGR00427">
    <property type="entry name" value="NAAT family transporter"/>
    <property type="match status" value="1"/>
</dbReference>
<feature type="transmembrane region" description="Helical" evidence="7">
    <location>
        <begin position="181"/>
        <end position="206"/>
    </location>
</feature>
<dbReference type="Pfam" id="PF01914">
    <property type="entry name" value="MarC"/>
    <property type="match status" value="1"/>
</dbReference>
<evidence type="ECO:0000256" key="4">
    <source>
        <dbReference type="ARBA" id="ARBA00022692"/>
    </source>
</evidence>
<comment type="similarity">
    <text evidence="2 7">Belongs to the UPF0056 (MarC) family.</text>
</comment>
<dbReference type="RefSeq" id="WP_220681317.1">
    <property type="nucleotide sequence ID" value="NZ_CP037968.1"/>
</dbReference>
<evidence type="ECO:0000256" key="3">
    <source>
        <dbReference type="ARBA" id="ARBA00022475"/>
    </source>
</evidence>
<dbReference type="KEGG" id="mfk:E2N92_11530"/>
<keyword evidence="9" id="KW-1185">Reference proteome</keyword>
<feature type="transmembrane region" description="Helical" evidence="7">
    <location>
        <begin position="72"/>
        <end position="94"/>
    </location>
</feature>
<protein>
    <recommendedName>
        <fullName evidence="7">UPF0056 membrane protein</fullName>
    </recommendedName>
</protein>
<dbReference type="OrthoDB" id="10856at2157"/>